<dbReference type="AlphaFoldDB" id="A0A5B8C4W7"/>
<evidence type="ECO:0000256" key="7">
    <source>
        <dbReference type="RuleBase" id="RU003557"/>
    </source>
</evidence>
<evidence type="ECO:0000256" key="1">
    <source>
        <dbReference type="ARBA" id="ARBA00010982"/>
    </source>
</evidence>
<evidence type="ECO:0000256" key="4">
    <source>
        <dbReference type="ARBA" id="ARBA00023315"/>
    </source>
</evidence>
<dbReference type="OrthoDB" id="1402717at2"/>
<dbReference type="PANTHER" id="PTHR18919">
    <property type="entry name" value="ACETYL-COA C-ACYLTRANSFERASE"/>
    <property type="match status" value="1"/>
</dbReference>
<gene>
    <name evidence="10" type="ORF">FE374_14370</name>
</gene>
<name>A0A5B8C4W7_9MICO</name>
<feature type="domain" description="Thiolase N-terminal" evidence="8">
    <location>
        <begin position="9"/>
        <end position="252"/>
    </location>
</feature>
<evidence type="ECO:0000256" key="5">
    <source>
        <dbReference type="ARBA" id="ARBA00040529"/>
    </source>
</evidence>
<evidence type="ECO:0000313" key="11">
    <source>
        <dbReference type="Proteomes" id="UP000314616"/>
    </source>
</evidence>
<dbReference type="InterPro" id="IPR020610">
    <property type="entry name" value="Thiolase_AS"/>
</dbReference>
<keyword evidence="4 7" id="KW-0012">Acyltransferase</keyword>
<proteinExistence type="inferred from homology"/>
<dbReference type="Pfam" id="PF00108">
    <property type="entry name" value="Thiolase_N"/>
    <property type="match status" value="1"/>
</dbReference>
<evidence type="ECO:0000256" key="3">
    <source>
        <dbReference type="ARBA" id="ARBA00022679"/>
    </source>
</evidence>
<feature type="active site" description="Proton acceptor" evidence="6">
    <location>
        <position position="375"/>
    </location>
</feature>
<comment type="similarity">
    <text evidence="1 7">Belongs to the thiolase-like superfamily. Thiolase family.</text>
</comment>
<evidence type="ECO:0000313" key="10">
    <source>
        <dbReference type="EMBL" id="QDC25634.1"/>
    </source>
</evidence>
<sequence>MTTAERTPVLLDGVRTPFGKYLKGLSTLPSRELGAQALRALLERHEHLRRCDGVLLAQVLQGGQGQNPARQVAASAGVDPIVPALTLNNVCLGGMAAVADASRRVRLGEGTSYVVGGVDSMSRAPHVGYLRQGASMSGLNLIDSLSTDGLWCALVDESMGVLSERANAELDIDRHVQDDIALRSHERAAAARDAGRLAEEIVTVHVDGRTVEHDEGIRDTSRERLAALRPAFAEDGTITAGNSSQMTDGASIGAVTSAAAAERAGTRPLARIAGYAEVAGPDASLHLKPAVAVEQVLERAGVPLSAVALLEINEAFAGVVEASRRRLSVPLDIVNPNGGAIALGHPLGGTGFRLVLTLARELARRGERYGVASMCGGGGQGAAVLLENLN</sequence>
<dbReference type="EMBL" id="CP040915">
    <property type="protein sequence ID" value="QDC25634.1"/>
    <property type="molecule type" value="Genomic_DNA"/>
</dbReference>
<dbReference type="Proteomes" id="UP000314616">
    <property type="component" value="Chromosome"/>
</dbReference>
<dbReference type="InterPro" id="IPR020613">
    <property type="entry name" value="Thiolase_CS"/>
</dbReference>
<dbReference type="KEGG" id="gyu:FE374_14370"/>
<dbReference type="Gene3D" id="3.40.47.10">
    <property type="match status" value="1"/>
</dbReference>
<dbReference type="PANTHER" id="PTHR18919:SF107">
    <property type="entry name" value="ACETYL-COA ACETYLTRANSFERASE, CYTOSOLIC"/>
    <property type="match status" value="1"/>
</dbReference>
<dbReference type="PIRSF" id="PIRSF000429">
    <property type="entry name" value="Ac-CoA_Ac_transf"/>
    <property type="match status" value="1"/>
</dbReference>
<dbReference type="GO" id="GO:0003985">
    <property type="term" value="F:acetyl-CoA C-acetyltransferase activity"/>
    <property type="evidence" value="ECO:0007669"/>
    <property type="project" value="UniProtKB-EC"/>
</dbReference>
<feature type="active site" description="Proton acceptor" evidence="6">
    <location>
        <position position="345"/>
    </location>
</feature>
<protein>
    <recommendedName>
        <fullName evidence="5">Probable acetyl-CoA acetyltransferase</fullName>
        <ecNumber evidence="2">2.3.1.9</ecNumber>
    </recommendedName>
</protein>
<evidence type="ECO:0000259" key="8">
    <source>
        <dbReference type="Pfam" id="PF00108"/>
    </source>
</evidence>
<feature type="active site" description="Acyl-thioester intermediate" evidence="6">
    <location>
        <position position="91"/>
    </location>
</feature>
<dbReference type="CDD" id="cd00751">
    <property type="entry name" value="thiolase"/>
    <property type="match status" value="1"/>
</dbReference>
<dbReference type="InterPro" id="IPR002155">
    <property type="entry name" value="Thiolase"/>
</dbReference>
<reference evidence="10 11" key="1">
    <citation type="submission" date="2019-05" db="EMBL/GenBank/DDBJ databases">
        <title>Georgenia *** sp. nov., and Georgenia *** sp. nov., isolated from the intestinal contents of plateau pika (Ochotona curzoniae) in the Qinghai-Tibet plateau of China.</title>
        <authorList>
            <person name="Tian Z."/>
        </authorList>
    </citation>
    <scope>NUCLEOTIDE SEQUENCE [LARGE SCALE GENOMIC DNA]</scope>
    <source>
        <strain evidence="10 11">Z443</strain>
    </source>
</reference>
<accession>A0A5B8C4W7</accession>
<organism evidence="10 11">
    <name type="scientific">Georgenia yuyongxinii</name>
    <dbReference type="NCBI Taxonomy" id="2589797"/>
    <lineage>
        <taxon>Bacteria</taxon>
        <taxon>Bacillati</taxon>
        <taxon>Actinomycetota</taxon>
        <taxon>Actinomycetes</taxon>
        <taxon>Micrococcales</taxon>
        <taxon>Bogoriellaceae</taxon>
        <taxon>Georgenia</taxon>
    </lineage>
</organism>
<dbReference type="PROSITE" id="PS00737">
    <property type="entry name" value="THIOLASE_2"/>
    <property type="match status" value="1"/>
</dbReference>
<dbReference type="EC" id="2.3.1.9" evidence="2"/>
<feature type="domain" description="Thiolase C-terminal" evidence="9">
    <location>
        <begin position="267"/>
        <end position="387"/>
    </location>
</feature>
<dbReference type="Pfam" id="PF02803">
    <property type="entry name" value="Thiolase_C"/>
    <property type="match status" value="1"/>
</dbReference>
<evidence type="ECO:0000259" key="9">
    <source>
        <dbReference type="Pfam" id="PF02803"/>
    </source>
</evidence>
<dbReference type="InterPro" id="IPR020617">
    <property type="entry name" value="Thiolase_C"/>
</dbReference>
<dbReference type="PROSITE" id="PS00099">
    <property type="entry name" value="THIOLASE_3"/>
    <property type="match status" value="1"/>
</dbReference>
<dbReference type="InterPro" id="IPR020616">
    <property type="entry name" value="Thiolase_N"/>
</dbReference>
<keyword evidence="3 7" id="KW-0808">Transferase</keyword>
<evidence type="ECO:0000256" key="6">
    <source>
        <dbReference type="PIRSR" id="PIRSR000429-1"/>
    </source>
</evidence>
<dbReference type="NCBIfam" id="TIGR01930">
    <property type="entry name" value="AcCoA-C-Actrans"/>
    <property type="match status" value="1"/>
</dbReference>
<evidence type="ECO:0000256" key="2">
    <source>
        <dbReference type="ARBA" id="ARBA00012705"/>
    </source>
</evidence>
<dbReference type="InterPro" id="IPR016039">
    <property type="entry name" value="Thiolase-like"/>
</dbReference>
<dbReference type="SUPFAM" id="SSF53901">
    <property type="entry name" value="Thiolase-like"/>
    <property type="match status" value="2"/>
</dbReference>
<dbReference type="RefSeq" id="WP_139929884.1">
    <property type="nucleotide sequence ID" value="NZ_CP040915.1"/>
</dbReference>